<dbReference type="Gene3D" id="3.30.700.10">
    <property type="entry name" value="Glycoprotein, Type 4 Pilin"/>
    <property type="match status" value="1"/>
</dbReference>
<gene>
    <name evidence="3" type="ORF">U729_1479</name>
</gene>
<dbReference type="Pfam" id="PF07963">
    <property type="entry name" value="N_methyl"/>
    <property type="match status" value="1"/>
</dbReference>
<dbReference type="InterPro" id="IPR012902">
    <property type="entry name" value="N_methyl_site"/>
</dbReference>
<dbReference type="Proteomes" id="UP000030635">
    <property type="component" value="Chromosome"/>
</dbReference>
<dbReference type="NCBIfam" id="TIGR02532">
    <property type="entry name" value="IV_pilin_GFxxxE"/>
    <property type="match status" value="1"/>
</dbReference>
<dbReference type="EMBL" id="CP006905">
    <property type="protein sequence ID" value="AIY84898.1"/>
    <property type="molecule type" value="Genomic_DNA"/>
</dbReference>
<dbReference type="HOGENOM" id="CLU_143357_1_0_9"/>
<evidence type="ECO:0000313" key="4">
    <source>
        <dbReference type="Proteomes" id="UP000030635"/>
    </source>
</evidence>
<evidence type="ECO:0000256" key="2">
    <source>
        <dbReference type="SAM" id="Phobius"/>
    </source>
</evidence>
<proteinExistence type="predicted"/>
<dbReference type="InterPro" id="IPR045584">
    <property type="entry name" value="Pilin-like"/>
</dbReference>
<dbReference type="KEGG" id="cbv:U729_1479"/>
<keyword evidence="2" id="KW-0472">Membrane</keyword>
<evidence type="ECO:0000313" key="3">
    <source>
        <dbReference type="EMBL" id="AIY84898.1"/>
    </source>
</evidence>
<dbReference type="GO" id="GO:0015628">
    <property type="term" value="P:protein secretion by the type II secretion system"/>
    <property type="evidence" value="ECO:0007669"/>
    <property type="project" value="InterPro"/>
</dbReference>
<reference evidence="3 4" key="1">
    <citation type="journal article" date="2015" name="Infect. Genet. Evol.">
        <title>Genomic sequences of six botulinum neurotoxin-producing strains representing three clostridial species illustrate the mobility and diversity of botulinum neurotoxin genes.</title>
        <authorList>
            <person name="Smith T.J."/>
            <person name="Hill K.K."/>
            <person name="Xie G."/>
            <person name="Foley B.T."/>
            <person name="Williamson C.H."/>
            <person name="Foster J.T."/>
            <person name="Johnson S.L."/>
            <person name="Chertkov O."/>
            <person name="Teshima H."/>
            <person name="Gibbons H.S."/>
            <person name="Johnsky L.A."/>
            <person name="Karavis M.A."/>
            <person name="Smith L.A."/>
        </authorList>
    </citation>
    <scope>NUCLEOTIDE SEQUENCE [LARGE SCALE GENOMIC DNA]</scope>
    <source>
        <strain evidence="3 4">Sullivan</strain>
    </source>
</reference>
<dbReference type="PRINTS" id="PR00813">
    <property type="entry name" value="BCTERIALGSPG"/>
</dbReference>
<keyword evidence="4" id="KW-1185">Reference proteome</keyword>
<accession>A0A0A7FZ78</accession>
<keyword evidence="2" id="KW-0812">Transmembrane</keyword>
<feature type="transmembrane region" description="Helical" evidence="2">
    <location>
        <begin position="9"/>
        <end position="29"/>
    </location>
</feature>
<keyword evidence="2" id="KW-1133">Transmembrane helix</keyword>
<dbReference type="eggNOG" id="COG2165">
    <property type="taxonomic scope" value="Bacteria"/>
</dbReference>
<dbReference type="GO" id="GO:0015627">
    <property type="term" value="C:type II protein secretion system complex"/>
    <property type="evidence" value="ECO:0007669"/>
    <property type="project" value="InterPro"/>
</dbReference>
<dbReference type="InterPro" id="IPR000983">
    <property type="entry name" value="Bac_GSPG_pilin"/>
</dbReference>
<dbReference type="SUPFAM" id="SSF54523">
    <property type="entry name" value="Pili subunits"/>
    <property type="match status" value="1"/>
</dbReference>
<evidence type="ECO:0008006" key="5">
    <source>
        <dbReference type="Google" id="ProtNLM"/>
    </source>
</evidence>
<organism evidence="3 4">
    <name type="scientific">Clostridium baratii str. Sullivan</name>
    <dbReference type="NCBI Taxonomy" id="1415775"/>
    <lineage>
        <taxon>Bacteria</taxon>
        <taxon>Bacillati</taxon>
        <taxon>Bacillota</taxon>
        <taxon>Clostridia</taxon>
        <taxon>Eubacteriales</taxon>
        <taxon>Clostridiaceae</taxon>
        <taxon>Clostridium</taxon>
    </lineage>
</organism>
<dbReference type="AlphaFoldDB" id="A0A0A7FZ78"/>
<protein>
    <recommendedName>
        <fullName evidence="5">Prepilin-type N-terminal cleavage/methylation domain-containing protein</fullName>
    </recommendedName>
</protein>
<keyword evidence="1" id="KW-0488">Methylation</keyword>
<name>A0A0A7FZ78_9CLOT</name>
<evidence type="ECO:0000256" key="1">
    <source>
        <dbReference type="ARBA" id="ARBA00022481"/>
    </source>
</evidence>
<sequence>MKRYKKRAFTLIELVAVAAILGILIALLVPKITGYIKESKKAIVIDQARKARQAVETYEMLNEKEFKDKDVSGCTKNTIKAVLTFNETKKYLEGENLDKLKEDMTMDIVYEIVENRVDFTIDALGRFESTI</sequence>
<dbReference type="RefSeq" id="WP_039313144.1">
    <property type="nucleotide sequence ID" value="NZ_CP006905.1"/>
</dbReference>